<sequence>MAATRSLQRCRHLLCRPSFSLLRPSSSSFRFFSDAIAPHSTPPPLPTSPPIPSPESNSGNGGCSTIRSSLNEAEVAKFAAIAETWWDFEGPFKPLHQMNPTRISFIRSALCRHFRKDPFCARPFEGLKVIDVGCGGGILAEPLARMGASVTGIDAVDKNINIAGIHAESDPLTSSIEYRCTTAEQLVKENKKFDAVIALEVIEHVADPSEFCKSLAALTVPNGATVISTVSRTLRAFATAIVAAEYLLRWLPKGTHDWSSFLTAEELVLILQRTSISVKEMAGLSYNPLTGEWSLSDDLGVNFIAYGAKEGDVQ</sequence>
<accession>A0ACB7UBK1</accession>
<keyword evidence="1" id="KW-0808">Transferase</keyword>
<evidence type="ECO:0000313" key="1">
    <source>
        <dbReference type="EMBL" id="KAH7657719.1"/>
    </source>
</evidence>
<proteinExistence type="predicted"/>
<keyword evidence="2" id="KW-1185">Reference proteome</keyword>
<dbReference type="Proteomes" id="UP000827976">
    <property type="component" value="Chromosome 17"/>
</dbReference>
<dbReference type="EC" id="2.1.1.222" evidence="1"/>
<dbReference type="EC" id="2.1.1.114" evidence="1"/>
<organism evidence="1 2">
    <name type="scientific">Dioscorea alata</name>
    <name type="common">Purple yam</name>
    <dbReference type="NCBI Taxonomy" id="55571"/>
    <lineage>
        <taxon>Eukaryota</taxon>
        <taxon>Viridiplantae</taxon>
        <taxon>Streptophyta</taxon>
        <taxon>Embryophyta</taxon>
        <taxon>Tracheophyta</taxon>
        <taxon>Spermatophyta</taxon>
        <taxon>Magnoliopsida</taxon>
        <taxon>Liliopsida</taxon>
        <taxon>Dioscoreales</taxon>
        <taxon>Dioscoreaceae</taxon>
        <taxon>Dioscorea</taxon>
    </lineage>
</organism>
<name>A0ACB7UBK1_DIOAL</name>
<reference evidence="2" key="1">
    <citation type="journal article" date="2022" name="Nat. Commun.">
        <title>Chromosome evolution and the genetic basis of agronomically important traits in greater yam.</title>
        <authorList>
            <person name="Bredeson J.V."/>
            <person name="Lyons J.B."/>
            <person name="Oniyinde I.O."/>
            <person name="Okereke N.R."/>
            <person name="Kolade O."/>
            <person name="Nnabue I."/>
            <person name="Nwadili C.O."/>
            <person name="Hribova E."/>
            <person name="Parker M."/>
            <person name="Nwogha J."/>
            <person name="Shu S."/>
            <person name="Carlson J."/>
            <person name="Kariba R."/>
            <person name="Muthemba S."/>
            <person name="Knop K."/>
            <person name="Barton G.J."/>
            <person name="Sherwood A.V."/>
            <person name="Lopez-Montes A."/>
            <person name="Asiedu R."/>
            <person name="Jamnadass R."/>
            <person name="Muchugi A."/>
            <person name="Goodstein D."/>
            <person name="Egesi C.N."/>
            <person name="Featherston J."/>
            <person name="Asfaw A."/>
            <person name="Simpson G.G."/>
            <person name="Dolezel J."/>
            <person name="Hendre P.S."/>
            <person name="Van Deynze A."/>
            <person name="Kumar P.L."/>
            <person name="Obidiegwu J.E."/>
            <person name="Bhattacharjee R."/>
            <person name="Rokhsar D.S."/>
        </authorList>
    </citation>
    <scope>NUCLEOTIDE SEQUENCE [LARGE SCALE GENOMIC DNA]</scope>
    <source>
        <strain evidence="2">cv. TDa95/00328</strain>
    </source>
</reference>
<protein>
    <submittedName>
        <fullName evidence="1">Polyprenyldihydroxybenzoate methyltransferase / 3-demethylubiquinol 3-O-methyltransferase protein</fullName>
        <ecNumber evidence="1">2.1.1.114</ecNumber>
        <ecNumber evidence="1">2.1.1.222</ecNumber>
        <ecNumber evidence="1">2.1.1.64</ecNumber>
    </submittedName>
</protein>
<comment type="caution">
    <text evidence="1">The sequence shown here is derived from an EMBL/GenBank/DDBJ whole genome shotgun (WGS) entry which is preliminary data.</text>
</comment>
<keyword evidence="1" id="KW-0489">Methyltransferase</keyword>
<dbReference type="EC" id="2.1.1.64" evidence="1"/>
<evidence type="ECO:0000313" key="2">
    <source>
        <dbReference type="Proteomes" id="UP000827976"/>
    </source>
</evidence>
<dbReference type="EMBL" id="CM037027">
    <property type="protein sequence ID" value="KAH7657719.1"/>
    <property type="molecule type" value="Genomic_DNA"/>
</dbReference>
<gene>
    <name evidence="1" type="ORF">IHE45_17G039800</name>
</gene>